<organism evidence="1 2">
    <name type="scientific">Auriscalpium vulgare</name>
    <dbReference type="NCBI Taxonomy" id="40419"/>
    <lineage>
        <taxon>Eukaryota</taxon>
        <taxon>Fungi</taxon>
        <taxon>Dikarya</taxon>
        <taxon>Basidiomycota</taxon>
        <taxon>Agaricomycotina</taxon>
        <taxon>Agaricomycetes</taxon>
        <taxon>Russulales</taxon>
        <taxon>Auriscalpiaceae</taxon>
        <taxon>Auriscalpium</taxon>
    </lineage>
</organism>
<gene>
    <name evidence="1" type="ORF">FA95DRAFT_1501821</name>
</gene>
<reference evidence="1" key="2">
    <citation type="journal article" date="2022" name="New Phytol.">
        <title>Evolutionary transition to the ectomycorrhizal habit in the genomes of a hyperdiverse lineage of mushroom-forming fungi.</title>
        <authorList>
            <person name="Looney B."/>
            <person name="Miyauchi S."/>
            <person name="Morin E."/>
            <person name="Drula E."/>
            <person name="Courty P.E."/>
            <person name="Kohler A."/>
            <person name="Kuo A."/>
            <person name="LaButti K."/>
            <person name="Pangilinan J."/>
            <person name="Lipzen A."/>
            <person name="Riley R."/>
            <person name="Andreopoulos W."/>
            <person name="He G."/>
            <person name="Johnson J."/>
            <person name="Nolan M."/>
            <person name="Tritt A."/>
            <person name="Barry K.W."/>
            <person name="Grigoriev I.V."/>
            <person name="Nagy L.G."/>
            <person name="Hibbett D."/>
            <person name="Henrissat B."/>
            <person name="Matheny P.B."/>
            <person name="Labbe J."/>
            <person name="Martin F.M."/>
        </authorList>
    </citation>
    <scope>NUCLEOTIDE SEQUENCE</scope>
    <source>
        <strain evidence="1">FP105234-sp</strain>
    </source>
</reference>
<evidence type="ECO:0000313" key="2">
    <source>
        <dbReference type="Proteomes" id="UP000814033"/>
    </source>
</evidence>
<comment type="caution">
    <text evidence="1">The sequence shown here is derived from an EMBL/GenBank/DDBJ whole genome shotgun (WGS) entry which is preliminary data.</text>
</comment>
<protein>
    <submittedName>
        <fullName evidence="1">Uncharacterized protein</fullName>
    </submittedName>
</protein>
<accession>A0ACB8RAR2</accession>
<dbReference type="EMBL" id="MU276139">
    <property type="protein sequence ID" value="KAI0041174.1"/>
    <property type="molecule type" value="Genomic_DNA"/>
</dbReference>
<dbReference type="Proteomes" id="UP000814033">
    <property type="component" value="Unassembled WGS sequence"/>
</dbReference>
<keyword evidence="2" id="KW-1185">Reference proteome</keyword>
<name>A0ACB8RAR2_9AGAM</name>
<proteinExistence type="predicted"/>
<reference evidence="1" key="1">
    <citation type="submission" date="2021-02" db="EMBL/GenBank/DDBJ databases">
        <authorList>
            <consortium name="DOE Joint Genome Institute"/>
            <person name="Ahrendt S."/>
            <person name="Looney B.P."/>
            <person name="Miyauchi S."/>
            <person name="Morin E."/>
            <person name="Drula E."/>
            <person name="Courty P.E."/>
            <person name="Chicoki N."/>
            <person name="Fauchery L."/>
            <person name="Kohler A."/>
            <person name="Kuo A."/>
            <person name="Labutti K."/>
            <person name="Pangilinan J."/>
            <person name="Lipzen A."/>
            <person name="Riley R."/>
            <person name="Andreopoulos W."/>
            <person name="He G."/>
            <person name="Johnson J."/>
            <person name="Barry K.W."/>
            <person name="Grigoriev I.V."/>
            <person name="Nagy L."/>
            <person name="Hibbett D."/>
            <person name="Henrissat B."/>
            <person name="Matheny P.B."/>
            <person name="Labbe J."/>
            <person name="Martin F."/>
        </authorList>
    </citation>
    <scope>NUCLEOTIDE SEQUENCE</scope>
    <source>
        <strain evidence="1">FP105234-sp</strain>
    </source>
</reference>
<evidence type="ECO:0000313" key="1">
    <source>
        <dbReference type="EMBL" id="KAI0041174.1"/>
    </source>
</evidence>
<sequence>MCSTMHDNDPEVLDREKRRSLARHGYQTSSPIDHAPGWNEHLASSSEAYVKADQDLSNPAELAKRTAAHMTAKHSSEERMESSSASYDRDEVGGPLKSAAGMHGEVDEYEEELSDHDNQWHHRVVKERTVIEDVKKVSSGVTGRRFILTRASDLQD</sequence>